<organism evidence="1 2">
    <name type="scientific">Pseudomonas frederiksbergensis</name>
    <dbReference type="NCBI Taxonomy" id="104087"/>
    <lineage>
        <taxon>Bacteria</taxon>
        <taxon>Pseudomonadati</taxon>
        <taxon>Pseudomonadota</taxon>
        <taxon>Gammaproteobacteria</taxon>
        <taxon>Pseudomonadales</taxon>
        <taxon>Pseudomonadaceae</taxon>
        <taxon>Pseudomonas</taxon>
    </lineage>
</organism>
<gene>
    <name evidence="1" type="ORF">FX983_02237</name>
</gene>
<sequence>MVSRSASIGWNDTFKTQMHSVEFVDEDVDYAHRIGIAHVAFEALGK</sequence>
<dbReference type="AlphaFoldDB" id="A0A6L5BZS3"/>
<accession>A0A6L5BZS3</accession>
<evidence type="ECO:0000313" key="1">
    <source>
        <dbReference type="EMBL" id="KAF2394256.1"/>
    </source>
</evidence>
<reference evidence="1 2" key="1">
    <citation type="submission" date="2019-12" db="EMBL/GenBank/DDBJ databases">
        <title>Endophytic bacteria associated with Panax ginseng seedlings.</title>
        <authorList>
            <person name="Park J.M."/>
            <person name="Shin R."/>
            <person name="Jo S.H."/>
        </authorList>
    </citation>
    <scope>NUCLEOTIDE SEQUENCE [LARGE SCALE GENOMIC DNA]</scope>
    <source>
        <strain evidence="1 2">PgKB32</strain>
    </source>
</reference>
<dbReference type="Proteomes" id="UP000475265">
    <property type="component" value="Unassembled WGS sequence"/>
</dbReference>
<comment type="caution">
    <text evidence="1">The sequence shown here is derived from an EMBL/GenBank/DDBJ whole genome shotgun (WGS) entry which is preliminary data.</text>
</comment>
<name>A0A6L5BZS3_9PSED</name>
<dbReference type="EMBL" id="JAAAXX010000001">
    <property type="protein sequence ID" value="KAF2394256.1"/>
    <property type="molecule type" value="Genomic_DNA"/>
</dbReference>
<protein>
    <submittedName>
        <fullName evidence="1">Uncharacterized protein</fullName>
    </submittedName>
</protein>
<proteinExistence type="predicted"/>
<evidence type="ECO:0000313" key="2">
    <source>
        <dbReference type="Proteomes" id="UP000475265"/>
    </source>
</evidence>